<organism evidence="3 4">
    <name type="scientific">Hermanssonia centrifuga</name>
    <dbReference type="NCBI Taxonomy" id="98765"/>
    <lineage>
        <taxon>Eukaryota</taxon>
        <taxon>Fungi</taxon>
        <taxon>Dikarya</taxon>
        <taxon>Basidiomycota</taxon>
        <taxon>Agaricomycotina</taxon>
        <taxon>Agaricomycetes</taxon>
        <taxon>Polyporales</taxon>
        <taxon>Meruliaceae</taxon>
        <taxon>Hermanssonia</taxon>
    </lineage>
</organism>
<dbReference type="EMBL" id="MLYV02000879">
    <property type="protein sequence ID" value="PSR75784.1"/>
    <property type="molecule type" value="Genomic_DNA"/>
</dbReference>
<evidence type="ECO:0000313" key="4">
    <source>
        <dbReference type="Proteomes" id="UP000186601"/>
    </source>
</evidence>
<dbReference type="InterPro" id="IPR051667">
    <property type="entry name" value="Archaeal_ATPase_domain"/>
</dbReference>
<evidence type="ECO:0000256" key="1">
    <source>
        <dbReference type="SAM" id="Coils"/>
    </source>
</evidence>
<feature type="coiled-coil region" evidence="1">
    <location>
        <begin position="94"/>
        <end position="121"/>
    </location>
</feature>
<dbReference type="PANTHER" id="PTHR37096">
    <property type="entry name" value="YALI0E33429P"/>
    <property type="match status" value="1"/>
</dbReference>
<feature type="compositionally biased region" description="Polar residues" evidence="2">
    <location>
        <begin position="511"/>
        <end position="545"/>
    </location>
</feature>
<dbReference type="InterPro" id="IPR027417">
    <property type="entry name" value="P-loop_NTPase"/>
</dbReference>
<evidence type="ECO:0000313" key="3">
    <source>
        <dbReference type="EMBL" id="PSR75784.1"/>
    </source>
</evidence>
<name>A0A2R6NSG7_9APHY</name>
<dbReference type="Gene3D" id="3.40.50.300">
    <property type="entry name" value="P-loop containing nucleotide triphosphate hydrolases"/>
    <property type="match status" value="1"/>
</dbReference>
<comment type="caution">
    <text evidence="3">The sequence shown here is derived from an EMBL/GenBank/DDBJ whole genome shotgun (WGS) entry which is preliminary data.</text>
</comment>
<evidence type="ECO:0000256" key="2">
    <source>
        <dbReference type="SAM" id="MobiDB-lite"/>
    </source>
</evidence>
<keyword evidence="1" id="KW-0175">Coiled coil</keyword>
<feature type="region of interest" description="Disordered" evidence="2">
    <location>
        <begin position="1"/>
        <end position="40"/>
    </location>
</feature>
<accession>A0A2R6NSG7</accession>
<feature type="region of interest" description="Disordered" evidence="2">
    <location>
        <begin position="499"/>
        <end position="545"/>
    </location>
</feature>
<protein>
    <recommendedName>
        <fullName evidence="5">AAA+ ATPase domain-containing protein</fullName>
    </recommendedName>
</protein>
<dbReference type="STRING" id="98765.A0A2R6NSG7"/>
<reference evidence="3 4" key="1">
    <citation type="submission" date="2018-02" db="EMBL/GenBank/DDBJ databases">
        <title>Genome sequence of the basidiomycete white-rot fungus Phlebia centrifuga.</title>
        <authorList>
            <person name="Granchi Z."/>
            <person name="Peng M."/>
            <person name="de Vries R.P."/>
            <person name="Hilden K."/>
            <person name="Makela M.R."/>
            <person name="Grigoriev I."/>
            <person name="Riley R."/>
        </authorList>
    </citation>
    <scope>NUCLEOTIDE SEQUENCE [LARGE SCALE GENOMIC DNA]</scope>
    <source>
        <strain evidence="3 4">FBCC195</strain>
    </source>
</reference>
<dbReference type="Proteomes" id="UP000186601">
    <property type="component" value="Unassembled WGS sequence"/>
</dbReference>
<sequence length="752" mass="84698">MTRTGGTSTNARTTTSNYQGTTQRVRTYSQSQSRRTSVYRTSVHGSSATLHLSWLFRSNIPSRRSTPLPADIQKRNFFGAREVIGVLANPSETLRSLTESKRMLEETRRELAEARERAQLSPPHTFGPLPNFFDRPAELAAIEMALKGDPSFTILFGASSVGKTALLRQVLTKPKYRVLHFDLRIAGFADLASLYMSVSQQMEAFFMGIAQDPDLPGYEEFEKQAWGFKHDRLSVERRLSNGANMDGPGIGAPSDIKTSDIARLMELFQSSLLKYWNFVPKLSQSKESDIDTSSERTRVQAERKTARMRMFWLPKKKRLDKAAEQKCSPRGAEKPSPDGKPTTPPTKKMPVFFIDEAHKLPALIRSTDAMKCLLDAMLVITKQDRLCHVIHATSDPFYQTWLRQLNVMQHCKIITIGDYPKRDTRKYFRETLMPNVPEQLRHGLDFERLYDAFGGKVAHWQDYITDYINANGRLDIKQSSHFLQAHSLLNLQVIHAAQAPPPGEEEAGPTSPRQSNPAEPMGNHTQANGNHNPSQPNLLQRTPSHAPLTSGTGFRIYSPLTINANPRDSPTAFTPAGMGSDTAAEFTAIQLLKVMNRLAQPGARALSYFHLCREMGARAIDGMIRGRILDLRWTDPVSREGWDPRVMSMRVRESLHANRVPGAGSSGTMVNDMIDPSEEGEMIALSDDELFREEQRAMELQGVEEEEEIVGPKLVPTTPIMRFAMREVVQEYYDDDDRTVSEYASLSEVEEY</sequence>
<dbReference type="AlphaFoldDB" id="A0A2R6NSG7"/>
<evidence type="ECO:0008006" key="5">
    <source>
        <dbReference type="Google" id="ProtNLM"/>
    </source>
</evidence>
<feature type="region of interest" description="Disordered" evidence="2">
    <location>
        <begin position="318"/>
        <end position="347"/>
    </location>
</feature>
<gene>
    <name evidence="3" type="ORF">PHLCEN_2v8901</name>
</gene>
<proteinExistence type="predicted"/>
<dbReference type="PANTHER" id="PTHR37096:SF1">
    <property type="entry name" value="AAA+ ATPASE DOMAIN-CONTAINING PROTEIN"/>
    <property type="match status" value="1"/>
</dbReference>
<keyword evidence="4" id="KW-1185">Reference proteome</keyword>
<dbReference type="OrthoDB" id="2150628at2759"/>
<dbReference type="SUPFAM" id="SSF52540">
    <property type="entry name" value="P-loop containing nucleoside triphosphate hydrolases"/>
    <property type="match status" value="1"/>
</dbReference>